<evidence type="ECO:0000256" key="2">
    <source>
        <dbReference type="ARBA" id="ARBA00022741"/>
    </source>
</evidence>
<keyword evidence="2" id="KW-0547">Nucleotide-binding</keyword>
<dbReference type="STRING" id="393762.SAMN05660472_01424"/>
<dbReference type="SUPFAM" id="SSF52540">
    <property type="entry name" value="P-loop containing nucleoside triphosphate hydrolases"/>
    <property type="match status" value="1"/>
</dbReference>
<dbReference type="OrthoDB" id="9806903at2"/>
<evidence type="ECO:0000313" key="5">
    <source>
        <dbReference type="EMBL" id="SDK49244.1"/>
    </source>
</evidence>
<proteinExistence type="inferred from homology"/>
<dbReference type="InterPro" id="IPR050773">
    <property type="entry name" value="CbxX/CfxQ_RuBisCO_ESX"/>
</dbReference>
<evidence type="ECO:0000256" key="1">
    <source>
        <dbReference type="ARBA" id="ARBA00010378"/>
    </source>
</evidence>
<dbReference type="PRINTS" id="PR00819">
    <property type="entry name" value="CBXCFQXSUPER"/>
</dbReference>
<comment type="similarity">
    <text evidence="1">Belongs to the CbxX/CfxQ family.</text>
</comment>
<dbReference type="InterPro" id="IPR003959">
    <property type="entry name" value="ATPase_AAA_core"/>
</dbReference>
<dbReference type="EMBL" id="FNFP01000002">
    <property type="protein sequence ID" value="SDK49244.1"/>
    <property type="molecule type" value="Genomic_DNA"/>
</dbReference>
<sequence>MTNKFRKDIEQLYTLVKIGSIGSNEFLNHLIISQQLKANQQKHLLDTDGDLKEESLEDIMGELHQLIGLDEVKGIVDEVLAYVEIQQKRKLQGLNATPLVLHMIFKGNPGTGKTTVARLLGRIFKTMDLLDKGHLIEVERADLVGEYIGQTALKVRQQVKEAMGGILFIDEAYSLARGGEKDFGKEAIDALVKAMEDYKDSFILILAGYQEEMDDFLKINPGLKSRFPIHIDFQDYTIEELVDIAEMMVTERQYTMPKSTKAKLYVLLASKRKNDGRYSGNARLVRNLIEKAVRKQAVRLKGQCYYTRDDLITLKREDFLDGETL</sequence>
<dbReference type="GO" id="GO:0005524">
    <property type="term" value="F:ATP binding"/>
    <property type="evidence" value="ECO:0007669"/>
    <property type="project" value="UniProtKB-KW"/>
</dbReference>
<dbReference type="RefSeq" id="WP_090552688.1">
    <property type="nucleotide sequence ID" value="NZ_FNFP01000002.1"/>
</dbReference>
<dbReference type="GO" id="GO:0016887">
    <property type="term" value="F:ATP hydrolysis activity"/>
    <property type="evidence" value="ECO:0007669"/>
    <property type="project" value="InterPro"/>
</dbReference>
<name>A0A1G9CCQ6_9FIRM</name>
<evidence type="ECO:0000259" key="4">
    <source>
        <dbReference type="SMART" id="SM00382"/>
    </source>
</evidence>
<dbReference type="Pfam" id="PF17866">
    <property type="entry name" value="AAA_lid_6"/>
    <property type="match status" value="1"/>
</dbReference>
<dbReference type="AlphaFoldDB" id="A0A1G9CCQ6"/>
<dbReference type="CDD" id="cd00009">
    <property type="entry name" value="AAA"/>
    <property type="match status" value="1"/>
</dbReference>
<keyword evidence="3" id="KW-0067">ATP-binding</keyword>
<dbReference type="SMART" id="SM00382">
    <property type="entry name" value="AAA"/>
    <property type="match status" value="1"/>
</dbReference>
<dbReference type="InterPro" id="IPR003593">
    <property type="entry name" value="AAA+_ATPase"/>
</dbReference>
<dbReference type="Pfam" id="PF00004">
    <property type="entry name" value="AAA"/>
    <property type="match status" value="1"/>
</dbReference>
<dbReference type="InterPro" id="IPR000641">
    <property type="entry name" value="CbxX/CfxQ"/>
</dbReference>
<protein>
    <submittedName>
        <fullName evidence="5">Stage V sporulation protein K</fullName>
    </submittedName>
</protein>
<organism evidence="5 6">
    <name type="scientific">Natronincola ferrireducens</name>
    <dbReference type="NCBI Taxonomy" id="393762"/>
    <lineage>
        <taxon>Bacteria</taxon>
        <taxon>Bacillati</taxon>
        <taxon>Bacillota</taxon>
        <taxon>Clostridia</taxon>
        <taxon>Peptostreptococcales</taxon>
        <taxon>Natronincolaceae</taxon>
        <taxon>Natronincola</taxon>
    </lineage>
</organism>
<dbReference type="PANTHER" id="PTHR43392">
    <property type="entry name" value="AAA-TYPE ATPASE FAMILY PROTEIN / ANKYRIN REPEAT FAMILY PROTEIN"/>
    <property type="match status" value="1"/>
</dbReference>
<feature type="domain" description="AAA+ ATPase" evidence="4">
    <location>
        <begin position="99"/>
        <end position="237"/>
    </location>
</feature>
<dbReference type="Proteomes" id="UP000198718">
    <property type="component" value="Unassembled WGS sequence"/>
</dbReference>
<dbReference type="InterPro" id="IPR041627">
    <property type="entry name" value="AAA_lid_6"/>
</dbReference>
<evidence type="ECO:0000256" key="3">
    <source>
        <dbReference type="ARBA" id="ARBA00022840"/>
    </source>
</evidence>
<dbReference type="PANTHER" id="PTHR43392:SF2">
    <property type="entry name" value="AAA-TYPE ATPASE FAMILY PROTEIN _ ANKYRIN REPEAT FAMILY PROTEIN"/>
    <property type="match status" value="1"/>
</dbReference>
<evidence type="ECO:0000313" key="6">
    <source>
        <dbReference type="Proteomes" id="UP000198718"/>
    </source>
</evidence>
<dbReference type="Gene3D" id="1.10.8.60">
    <property type="match status" value="1"/>
</dbReference>
<gene>
    <name evidence="5" type="ORF">SAMN05660472_01424</name>
</gene>
<accession>A0A1G9CCQ6</accession>
<dbReference type="InterPro" id="IPR027417">
    <property type="entry name" value="P-loop_NTPase"/>
</dbReference>
<dbReference type="FunFam" id="3.40.50.300:FF:000216">
    <property type="entry name" value="Type VII secretion ATPase EccA"/>
    <property type="match status" value="1"/>
</dbReference>
<reference evidence="5 6" key="1">
    <citation type="submission" date="2016-10" db="EMBL/GenBank/DDBJ databases">
        <authorList>
            <person name="de Groot N.N."/>
        </authorList>
    </citation>
    <scope>NUCLEOTIDE SEQUENCE [LARGE SCALE GENOMIC DNA]</scope>
    <source>
        <strain evidence="5 6">DSM 18346</strain>
    </source>
</reference>
<dbReference type="Gene3D" id="3.40.50.300">
    <property type="entry name" value="P-loop containing nucleotide triphosphate hydrolases"/>
    <property type="match status" value="1"/>
</dbReference>
<keyword evidence="6" id="KW-1185">Reference proteome</keyword>